<gene>
    <name evidence="5" type="primary">LOC111130523</name>
</gene>
<protein>
    <submittedName>
        <fullName evidence="5">Uncharacterized protein LOC111130523</fullName>
    </submittedName>
</protein>
<dbReference type="KEGG" id="cvn:111130523"/>
<dbReference type="AlphaFoldDB" id="A0A8B8E0Y1"/>
<dbReference type="PROSITE" id="PS50918">
    <property type="entry name" value="WWE"/>
    <property type="match status" value="1"/>
</dbReference>
<dbReference type="InterPro" id="IPR036465">
    <property type="entry name" value="vWFA_dom_sf"/>
</dbReference>
<organism evidence="4 5">
    <name type="scientific">Crassostrea virginica</name>
    <name type="common">Eastern oyster</name>
    <dbReference type="NCBI Taxonomy" id="6565"/>
    <lineage>
        <taxon>Eukaryota</taxon>
        <taxon>Metazoa</taxon>
        <taxon>Spiralia</taxon>
        <taxon>Lophotrochozoa</taxon>
        <taxon>Mollusca</taxon>
        <taxon>Bivalvia</taxon>
        <taxon>Autobranchia</taxon>
        <taxon>Pteriomorphia</taxon>
        <taxon>Ostreida</taxon>
        <taxon>Ostreoidea</taxon>
        <taxon>Ostreidae</taxon>
        <taxon>Crassostrea</taxon>
    </lineage>
</organism>
<dbReference type="InterPro" id="IPR002035">
    <property type="entry name" value="VWF_A"/>
</dbReference>
<feature type="domain" description="VWFA" evidence="1">
    <location>
        <begin position="37"/>
        <end position="235"/>
    </location>
</feature>
<dbReference type="Pfam" id="PF00092">
    <property type="entry name" value="VWA"/>
    <property type="match status" value="1"/>
</dbReference>
<proteinExistence type="predicted"/>
<dbReference type="GO" id="GO:0016567">
    <property type="term" value="P:protein ubiquitination"/>
    <property type="evidence" value="ECO:0007669"/>
    <property type="project" value="InterPro"/>
</dbReference>
<sequence length="600" mass="69102">MLRKFGSAEEFWQAQASFEAIKNRQLRYQHGQGVCNIFILDTSSSLGEDGFKEMKETFISIIDEYAKYPAMDENVAVIVCGKTVRFQRYYSNHYEDIKHCLDEVEFGGPSPLTAAFFLSVGAITNGASHTRVMNEFKIHPRLILISDGRPTSITDDFSITDDSGQMEREEDKHLLLQFTSQLGKLHPFFCIPVGRRPDLTLLNFLCSQSGGKIVYPYEARQFAKYSRNTKVAAMLFSKRRTESTDKERILMTLASEFPQWEFSDKDQDDIYEIYSKRPMLCSMDERKFEKHSFEERDPQMPTLGTRVRRGPDWMWKEQDNYGPGTVIAHSNEDGWLFVEWDTGNYNAYRYGPVLNKYDVKCCNEPRILCNESIATGCLVTRGPDWEWDDQDGGMGKIGCVLNVQGSGIVLVRWQHGFISQYRFGSNGKFDLEICDPFLPEAIKYAEDKMQNVAHAVFSSNDTQPFLQEDLDNTCSPVKYEKLEKKTENVWKPRHVLHVTKGKYFKNKEVDMSSSDIKTDGLNISYAKKQWFWKDGEGKWNPYSRETNARINKCHQRDPKSTVVVSVNNTSYRIVMAKNIQINLATREISEIKLVEDASNS</sequence>
<dbReference type="PROSITE" id="PS51416">
    <property type="entry name" value="MIB_HERC2"/>
    <property type="match status" value="2"/>
</dbReference>
<name>A0A8B8E0Y1_CRAVI</name>
<dbReference type="OrthoDB" id="6145780at2759"/>
<dbReference type="SUPFAM" id="SSF117839">
    <property type="entry name" value="WWE domain"/>
    <property type="match status" value="1"/>
</dbReference>
<dbReference type="SMART" id="SM00327">
    <property type="entry name" value="VWA"/>
    <property type="match status" value="1"/>
</dbReference>
<dbReference type="Pfam" id="PF06701">
    <property type="entry name" value="MIB_HERC2"/>
    <property type="match status" value="2"/>
</dbReference>
<dbReference type="Gene3D" id="3.30.720.50">
    <property type="match status" value="1"/>
</dbReference>
<dbReference type="Pfam" id="PF02825">
    <property type="entry name" value="WWE"/>
    <property type="match status" value="1"/>
</dbReference>
<dbReference type="GO" id="GO:0005737">
    <property type="term" value="C:cytoplasm"/>
    <property type="evidence" value="ECO:0007669"/>
    <property type="project" value="TreeGrafter"/>
</dbReference>
<dbReference type="PROSITE" id="PS50234">
    <property type="entry name" value="VWFA"/>
    <property type="match status" value="1"/>
</dbReference>
<evidence type="ECO:0000259" key="1">
    <source>
        <dbReference type="PROSITE" id="PS50234"/>
    </source>
</evidence>
<dbReference type="GeneID" id="111130523"/>
<dbReference type="Gene3D" id="3.40.50.410">
    <property type="entry name" value="von Willebrand factor, type A domain"/>
    <property type="match status" value="1"/>
</dbReference>
<feature type="domain" description="WWE" evidence="2">
    <location>
        <begin position="516"/>
        <end position="593"/>
    </location>
</feature>
<dbReference type="GO" id="GO:0046872">
    <property type="term" value="F:metal ion binding"/>
    <property type="evidence" value="ECO:0007669"/>
    <property type="project" value="InterPro"/>
</dbReference>
<dbReference type="RefSeq" id="XP_022333379.1">
    <property type="nucleotide sequence ID" value="XM_022477671.1"/>
</dbReference>
<evidence type="ECO:0000313" key="5">
    <source>
        <dbReference type="RefSeq" id="XP_022333379.1"/>
    </source>
</evidence>
<keyword evidence="4" id="KW-1185">Reference proteome</keyword>
<dbReference type="Gene3D" id="2.30.30.40">
    <property type="entry name" value="SH3 Domains"/>
    <property type="match status" value="2"/>
</dbReference>
<accession>A0A8B8E0Y1</accession>
<dbReference type="InterPro" id="IPR010606">
    <property type="entry name" value="Mib_Herc2"/>
</dbReference>
<dbReference type="InterPro" id="IPR037252">
    <property type="entry name" value="Mib_Herc2_sf"/>
</dbReference>
<feature type="domain" description="MIB/HERC2" evidence="3">
    <location>
        <begin position="365"/>
        <end position="437"/>
    </location>
</feature>
<dbReference type="InterPro" id="IPR004170">
    <property type="entry name" value="WWE_dom"/>
</dbReference>
<dbReference type="PANTHER" id="PTHR24202">
    <property type="entry name" value="E3 UBIQUITIN-PROTEIN LIGASE MIB2"/>
    <property type="match status" value="1"/>
</dbReference>
<evidence type="ECO:0000259" key="2">
    <source>
        <dbReference type="PROSITE" id="PS50918"/>
    </source>
</evidence>
<dbReference type="SUPFAM" id="SSF53300">
    <property type="entry name" value="vWA-like"/>
    <property type="match status" value="1"/>
</dbReference>
<dbReference type="InterPro" id="IPR037197">
    <property type="entry name" value="WWE_dom_sf"/>
</dbReference>
<dbReference type="SUPFAM" id="SSF159034">
    <property type="entry name" value="Mib/herc2 domain-like"/>
    <property type="match status" value="2"/>
</dbReference>
<reference evidence="5" key="1">
    <citation type="submission" date="2025-08" db="UniProtKB">
        <authorList>
            <consortium name="RefSeq"/>
        </authorList>
    </citation>
    <scope>IDENTIFICATION</scope>
    <source>
        <tissue evidence="5">Whole sample</tissue>
    </source>
</reference>
<dbReference type="Proteomes" id="UP000694844">
    <property type="component" value="Chromosome 4"/>
</dbReference>
<feature type="domain" description="MIB/HERC2" evidence="3">
    <location>
        <begin position="294"/>
        <end position="365"/>
    </location>
</feature>
<dbReference type="GO" id="GO:0004842">
    <property type="term" value="F:ubiquitin-protein transferase activity"/>
    <property type="evidence" value="ECO:0007669"/>
    <property type="project" value="InterPro"/>
</dbReference>
<dbReference type="PANTHER" id="PTHR24202:SF4">
    <property type="entry name" value="E3 UBIQUITIN-PROTEIN LIGASE MIB2-RELATED"/>
    <property type="match status" value="1"/>
</dbReference>
<evidence type="ECO:0000313" key="4">
    <source>
        <dbReference type="Proteomes" id="UP000694844"/>
    </source>
</evidence>
<evidence type="ECO:0000259" key="3">
    <source>
        <dbReference type="PROSITE" id="PS51416"/>
    </source>
</evidence>